<sequence length="176" mass="19715">MASVVRRGFVEWDLAAATPEVEKALWEVGVRAAVLRRDVETVLLAPVVRGVDVRWAEAESRDRFNAYVYREDVQVIRVNPHTPLTRDQVRAAARYGKYIELPLKPLLADVPLLARWLEVLEPDVVVFSTPVEELDDVKSPLDVAALLVEVGGDPSWRRPILNSLGILAELISERDG</sequence>
<reference evidence="1" key="1">
    <citation type="submission" date="2008-03" db="EMBL/GenBank/DDBJ databases">
        <title>Complete sequence of Thermoproteus neutrophilus V24Sta.</title>
        <authorList>
            <consortium name="US DOE Joint Genome Institute"/>
            <person name="Copeland A."/>
            <person name="Lucas S."/>
            <person name="Lapidus A."/>
            <person name="Glavina del Rio T."/>
            <person name="Dalin E."/>
            <person name="Tice H."/>
            <person name="Bruce D."/>
            <person name="Goodwin L."/>
            <person name="Pitluck S."/>
            <person name="Sims D."/>
            <person name="Brettin T."/>
            <person name="Detter J.C."/>
            <person name="Han C."/>
            <person name="Kuske C.R."/>
            <person name="Schmutz J."/>
            <person name="Larimer F."/>
            <person name="Land M."/>
            <person name="Hauser L."/>
            <person name="Kyrpides N."/>
            <person name="Mikhailova N."/>
            <person name="Biddle J.F."/>
            <person name="Zhang Z."/>
            <person name="Fitz-Gibbon S.T."/>
            <person name="Lowe T.M."/>
            <person name="Saltikov C."/>
            <person name="House C.H."/>
            <person name="Richardson P."/>
        </authorList>
    </citation>
    <scope>NUCLEOTIDE SEQUENCE [LARGE SCALE GENOMIC DNA]</scope>
    <source>
        <strain evidence="1">V24Sta</strain>
    </source>
</reference>
<dbReference type="SUPFAM" id="SSF89550">
    <property type="entry name" value="PHP domain-like"/>
    <property type="match status" value="1"/>
</dbReference>
<protein>
    <submittedName>
        <fullName evidence="1">Uncharacterized protein</fullName>
    </submittedName>
</protein>
<dbReference type="Proteomes" id="UP000001694">
    <property type="component" value="Chromosome"/>
</dbReference>
<dbReference type="AlphaFoldDB" id="B1YD41"/>
<dbReference type="KEGG" id="tne:Tneu_0765"/>
<evidence type="ECO:0000313" key="2">
    <source>
        <dbReference type="Proteomes" id="UP000001694"/>
    </source>
</evidence>
<gene>
    <name evidence="1" type="ordered locus">Tneu_0765</name>
</gene>
<dbReference type="RefSeq" id="WP_012350124.1">
    <property type="nucleotide sequence ID" value="NC_010525.1"/>
</dbReference>
<dbReference type="HOGENOM" id="CLU_1444723_0_0_2"/>
<dbReference type="eggNOG" id="arCOG00307">
    <property type="taxonomic scope" value="Archaea"/>
</dbReference>
<name>B1YD41_PYRNV</name>
<evidence type="ECO:0000313" key="1">
    <source>
        <dbReference type="EMBL" id="ACB39704.1"/>
    </source>
</evidence>
<dbReference type="EMBL" id="CP001014">
    <property type="protein sequence ID" value="ACB39704.1"/>
    <property type="molecule type" value="Genomic_DNA"/>
</dbReference>
<dbReference type="InterPro" id="IPR016195">
    <property type="entry name" value="Pol/histidinol_Pase-like"/>
</dbReference>
<dbReference type="STRING" id="444157.Tneu_0765"/>
<proteinExistence type="predicted"/>
<dbReference type="OrthoDB" id="27591at2157"/>
<accession>B1YD41</accession>
<keyword evidence="2" id="KW-1185">Reference proteome</keyword>
<dbReference type="GeneID" id="6164559"/>
<organism evidence="1 2">
    <name type="scientific">Pyrobaculum neutrophilum (strain DSM 2338 / JCM 9278 / NBRC 100436 / V24Sta)</name>
    <name type="common">Thermoproteus neutrophilus</name>
    <dbReference type="NCBI Taxonomy" id="444157"/>
    <lineage>
        <taxon>Archaea</taxon>
        <taxon>Thermoproteota</taxon>
        <taxon>Thermoprotei</taxon>
        <taxon>Thermoproteales</taxon>
        <taxon>Thermoproteaceae</taxon>
        <taxon>Pyrobaculum</taxon>
    </lineage>
</organism>